<evidence type="ECO:0000313" key="2">
    <source>
        <dbReference type="Proteomes" id="UP000596742"/>
    </source>
</evidence>
<proteinExistence type="predicted"/>
<gene>
    <name evidence="1" type="ORF">MGAL_10B074371</name>
</gene>
<dbReference type="EMBL" id="UYJE01005944">
    <property type="protein sequence ID" value="VDI41845.1"/>
    <property type="molecule type" value="Genomic_DNA"/>
</dbReference>
<name>A0A8B6F220_MYTGA</name>
<dbReference type="Proteomes" id="UP000596742">
    <property type="component" value="Unassembled WGS sequence"/>
</dbReference>
<protein>
    <submittedName>
        <fullName evidence="1">Uncharacterized protein</fullName>
    </submittedName>
</protein>
<dbReference type="AlphaFoldDB" id="A0A8B6F220"/>
<sequence length="83" mass="9252">MSITKETKLVDIEMGIHQVRGLLEDILRKQDENILSLTEQTVLIQETIKNLLVATSANMSSTSPTPDGKKCGAPLYIQRLRLT</sequence>
<organism evidence="1 2">
    <name type="scientific">Mytilus galloprovincialis</name>
    <name type="common">Mediterranean mussel</name>
    <dbReference type="NCBI Taxonomy" id="29158"/>
    <lineage>
        <taxon>Eukaryota</taxon>
        <taxon>Metazoa</taxon>
        <taxon>Spiralia</taxon>
        <taxon>Lophotrochozoa</taxon>
        <taxon>Mollusca</taxon>
        <taxon>Bivalvia</taxon>
        <taxon>Autobranchia</taxon>
        <taxon>Pteriomorphia</taxon>
        <taxon>Mytilida</taxon>
        <taxon>Mytiloidea</taxon>
        <taxon>Mytilidae</taxon>
        <taxon>Mytilinae</taxon>
        <taxon>Mytilus</taxon>
    </lineage>
</organism>
<keyword evidence="2" id="KW-1185">Reference proteome</keyword>
<reference evidence="1" key="1">
    <citation type="submission" date="2018-11" db="EMBL/GenBank/DDBJ databases">
        <authorList>
            <person name="Alioto T."/>
            <person name="Alioto T."/>
        </authorList>
    </citation>
    <scope>NUCLEOTIDE SEQUENCE</scope>
</reference>
<comment type="caution">
    <text evidence="1">The sequence shown here is derived from an EMBL/GenBank/DDBJ whole genome shotgun (WGS) entry which is preliminary data.</text>
</comment>
<evidence type="ECO:0000313" key="1">
    <source>
        <dbReference type="EMBL" id="VDI41845.1"/>
    </source>
</evidence>
<accession>A0A8B6F220</accession>